<keyword evidence="2" id="KW-0813">Transport</keyword>
<keyword evidence="3" id="KW-1003">Cell membrane</keyword>
<dbReference type="GO" id="GO:0005886">
    <property type="term" value="C:plasma membrane"/>
    <property type="evidence" value="ECO:0007669"/>
    <property type="project" value="UniProtKB-SubCell"/>
</dbReference>
<evidence type="ECO:0000256" key="7">
    <source>
        <dbReference type="ARBA" id="ARBA00023136"/>
    </source>
</evidence>
<evidence type="ECO:0000256" key="8">
    <source>
        <dbReference type="SAM" id="Phobius"/>
    </source>
</evidence>
<organism evidence="9 10">
    <name type="scientific">Vulcanisaeta distributa (strain DSM 14429 / JCM 11212 / NBRC 100878 / IC-017)</name>
    <dbReference type="NCBI Taxonomy" id="572478"/>
    <lineage>
        <taxon>Archaea</taxon>
        <taxon>Thermoproteota</taxon>
        <taxon>Thermoprotei</taxon>
        <taxon>Thermoproteales</taxon>
        <taxon>Thermoproteaceae</taxon>
        <taxon>Vulcanisaeta</taxon>
    </lineage>
</organism>
<feature type="transmembrane region" description="Helical" evidence="8">
    <location>
        <begin position="435"/>
        <end position="455"/>
    </location>
</feature>
<dbReference type="AlphaFoldDB" id="E1QNN5"/>
<evidence type="ECO:0000256" key="4">
    <source>
        <dbReference type="ARBA" id="ARBA00022519"/>
    </source>
</evidence>
<protein>
    <submittedName>
        <fullName evidence="9">Uncharacterized protein</fullName>
    </submittedName>
</protein>
<dbReference type="STRING" id="572478.Vdis_1951"/>
<keyword evidence="6 8" id="KW-1133">Transmembrane helix</keyword>
<gene>
    <name evidence="9" type="ordered locus">Vdis_1951</name>
</gene>
<feature type="transmembrane region" description="Helical" evidence="8">
    <location>
        <begin position="279"/>
        <end position="301"/>
    </location>
</feature>
<dbReference type="HOGENOM" id="CLU_591375_0_0_2"/>
<evidence type="ECO:0000256" key="2">
    <source>
        <dbReference type="ARBA" id="ARBA00022448"/>
    </source>
</evidence>
<evidence type="ECO:0000313" key="9">
    <source>
        <dbReference type="EMBL" id="ADN51323.1"/>
    </source>
</evidence>
<feature type="transmembrane region" description="Helical" evidence="8">
    <location>
        <begin position="21"/>
        <end position="42"/>
    </location>
</feature>
<dbReference type="InterPro" id="IPR007272">
    <property type="entry name" value="Sulf_transp_TsuA/YedE"/>
</dbReference>
<dbReference type="Proteomes" id="UP000006681">
    <property type="component" value="Chromosome"/>
</dbReference>
<dbReference type="KEGG" id="vdi:Vdis_1951"/>
<evidence type="ECO:0000256" key="6">
    <source>
        <dbReference type="ARBA" id="ARBA00022989"/>
    </source>
</evidence>
<proteinExistence type="predicted"/>
<dbReference type="eggNOG" id="arCOG05331">
    <property type="taxonomic scope" value="Archaea"/>
</dbReference>
<keyword evidence="4" id="KW-0997">Cell inner membrane</keyword>
<feature type="transmembrane region" description="Helical" evidence="8">
    <location>
        <begin position="396"/>
        <end position="415"/>
    </location>
</feature>
<feature type="transmembrane region" description="Helical" evidence="8">
    <location>
        <begin position="48"/>
        <end position="67"/>
    </location>
</feature>
<evidence type="ECO:0000256" key="3">
    <source>
        <dbReference type="ARBA" id="ARBA00022475"/>
    </source>
</evidence>
<keyword evidence="7 8" id="KW-0472">Membrane</keyword>
<feature type="transmembrane region" description="Helical" evidence="8">
    <location>
        <begin position="204"/>
        <end position="224"/>
    </location>
</feature>
<feature type="transmembrane region" description="Helical" evidence="8">
    <location>
        <begin position="127"/>
        <end position="151"/>
    </location>
</feature>
<evidence type="ECO:0000313" key="10">
    <source>
        <dbReference type="Proteomes" id="UP000006681"/>
    </source>
</evidence>
<feature type="transmembrane region" description="Helical" evidence="8">
    <location>
        <begin position="158"/>
        <end position="184"/>
    </location>
</feature>
<evidence type="ECO:0000256" key="1">
    <source>
        <dbReference type="ARBA" id="ARBA00004429"/>
    </source>
</evidence>
<dbReference type="PANTHER" id="PTHR30574:SF1">
    <property type="entry name" value="SULPHUR TRANSPORT DOMAIN-CONTAINING PROTEIN"/>
    <property type="match status" value="1"/>
</dbReference>
<feature type="transmembrane region" description="Helical" evidence="8">
    <location>
        <begin position="88"/>
        <end position="107"/>
    </location>
</feature>
<keyword evidence="5 8" id="KW-0812">Transmembrane</keyword>
<feature type="transmembrane region" description="Helical" evidence="8">
    <location>
        <begin position="358"/>
        <end position="376"/>
    </location>
</feature>
<dbReference type="Pfam" id="PF04143">
    <property type="entry name" value="Sulf_transp"/>
    <property type="match status" value="1"/>
</dbReference>
<reference evidence="9 10" key="1">
    <citation type="journal article" date="2010" name="Stand. Genomic Sci.">
        <title>Complete genome sequence of Vulcanisaeta distributa type strain (IC-017).</title>
        <authorList>
            <person name="Mavromatis K."/>
            <person name="Sikorski J."/>
            <person name="Pabst E."/>
            <person name="Teshima H."/>
            <person name="Lapidus A."/>
            <person name="Lucas S."/>
            <person name="Nolan M."/>
            <person name="Glavina Del Rio T."/>
            <person name="Cheng J.F."/>
            <person name="Bruce D."/>
            <person name="Goodwin L."/>
            <person name="Pitluck S."/>
            <person name="Liolios K."/>
            <person name="Ivanova N."/>
            <person name="Mikhailova N."/>
            <person name="Pati A."/>
            <person name="Chen A."/>
            <person name="Palaniappan K."/>
            <person name="Land M."/>
            <person name="Hauser L."/>
            <person name="Chang Y.J."/>
            <person name="Jeffries C.D."/>
            <person name="Rohde M."/>
            <person name="Spring S."/>
            <person name="Goker M."/>
            <person name="Wirth R."/>
            <person name="Woyke T."/>
            <person name="Bristow J."/>
            <person name="Eisen J.A."/>
            <person name="Markowitz V."/>
            <person name="Hugenholtz P."/>
            <person name="Klenk H.P."/>
            <person name="Kyrpides N.C."/>
        </authorList>
    </citation>
    <scope>NUCLEOTIDE SEQUENCE [LARGE SCALE GENOMIC DNA]</scope>
    <source>
        <strain evidence="10">DSM 14429 / JCM 11212 / NBRC 100878 / IC-017</strain>
    </source>
</reference>
<accession>E1QNN5</accession>
<comment type="subcellular location">
    <subcellularLocation>
        <location evidence="1">Cell inner membrane</location>
        <topology evidence="1">Multi-pass membrane protein</topology>
    </subcellularLocation>
</comment>
<reference evidence="10" key="2">
    <citation type="journal article" date="2010" name="Stand. Genomic Sci.">
        <title>Complete genome sequence of Vulcanisaeta distributa type strain (IC-017T).</title>
        <authorList>
            <person name="Mavromatis K."/>
            <person name="Sikorski J."/>
            <person name="Pabst E."/>
            <person name="Teshima H."/>
            <person name="Lapidus A."/>
            <person name="Lucas S."/>
            <person name="Nolan M."/>
            <person name="Glavina Del Rio T."/>
            <person name="Cheng J."/>
            <person name="Bruce D."/>
            <person name="Goodwin L."/>
            <person name="Pitluck S."/>
            <person name="Liolios K."/>
            <person name="Ivanova N."/>
            <person name="Mikhailova N."/>
            <person name="Pati A."/>
            <person name="Chen A."/>
            <person name="Palaniappan K."/>
            <person name="Land M."/>
            <person name="Hauser L."/>
            <person name="Chang Y."/>
            <person name="Jeffries C."/>
            <person name="Rohde M."/>
            <person name="Spring S."/>
            <person name="Goker M."/>
            <person name="Wirth R."/>
            <person name="Woyke T."/>
            <person name="Bristow J."/>
            <person name="Eisen J."/>
            <person name="Markowitz V."/>
            <person name="Hugenholtz P."/>
            <person name="Klenk H."/>
            <person name="Kyrpides N."/>
        </authorList>
    </citation>
    <scope>NUCLEOTIDE SEQUENCE [LARGE SCALE GENOMIC DNA]</scope>
    <source>
        <strain evidence="10">DSM 14429 / JCM 11212 / NBRC 100878 / IC-017</strain>
    </source>
</reference>
<sequence length="461" mass="50794">MTHMGSKSLKIQVGTANLRPMWVVASILLIGALAMLIGGVIMQLVYHITLAPLWVGIFAGILLSIPLEIWDFSNPDVIIKAITLKDRLLMVCFGLVIGLGAILLYALNLFVPALHWGIKAFFVPGVVIGGLIFGVGVAIAGYFPGTIWIALGQGRRDAIYAVVGGLLGALTWSLIFGQARYFFWDTLNFGPITWPTLFGLTTKIDELIVAIVFGILMISMWLFIPRRQGGKACVLHLTGKTKEVMPLEDEISEFKEDYPKIPDYVIEAVSVQQPRSSRIIFALAFDFTLVAVAVIVLRQIFGESTTYAWIWSQILYFIDPRWAASLPYFQLFGGLKIVNGIPVDKPFSEIGWEPLSDLGTFLGGLISSVFITKRFMAFKPWTPHIWRDRFGNTPGLRALASFIGAYLVLFGARMANGCASGHILSGNLQMAVSSFVFFIAVIIGAIITAYVLYGLKPWTSR</sequence>
<evidence type="ECO:0000256" key="5">
    <source>
        <dbReference type="ARBA" id="ARBA00022692"/>
    </source>
</evidence>
<name>E1QNN5_VULDI</name>
<keyword evidence="10" id="KW-1185">Reference proteome</keyword>
<dbReference type="PANTHER" id="PTHR30574">
    <property type="entry name" value="INNER MEMBRANE PROTEIN YEDE"/>
    <property type="match status" value="1"/>
</dbReference>
<dbReference type="EMBL" id="CP002100">
    <property type="protein sequence ID" value="ADN51323.1"/>
    <property type="molecule type" value="Genomic_DNA"/>
</dbReference>